<feature type="transmembrane region" description="Helical" evidence="6">
    <location>
        <begin position="235"/>
        <end position="261"/>
    </location>
</feature>
<feature type="transmembrane region" description="Helical" evidence="6">
    <location>
        <begin position="204"/>
        <end position="223"/>
    </location>
</feature>
<keyword evidence="9" id="KW-1185">Reference proteome</keyword>
<accession>A0ABU1BSX7</accession>
<dbReference type="InterPro" id="IPR044880">
    <property type="entry name" value="NCX_ion-bd_dom_sf"/>
</dbReference>
<evidence type="ECO:0000256" key="2">
    <source>
        <dbReference type="ARBA" id="ARBA00022692"/>
    </source>
</evidence>
<dbReference type="Pfam" id="PF01699">
    <property type="entry name" value="Na_Ca_ex"/>
    <property type="match status" value="2"/>
</dbReference>
<dbReference type="InterPro" id="IPR004837">
    <property type="entry name" value="NaCa_Exmemb"/>
</dbReference>
<sequence>MEFLNFKENALWINIAAFCVTAVVVWIAGTRIARYADKIATATGLGHAAVGLVLLAGITSLPEVAVSVTAAAEGSPALAVNNLLGSIAMQIAILAVADAIIGRDALTSVVASPIILLQVAMNALLLVFVAAAISIGDRPLFSAGAWSWSMLILYGFAIWKISTSQGRQHWMAKKSAHQKEQEEIRKKKQQENNSDDQNGNLKALIMKTVAAGAAILVAGFLLSRTGDAIAQQTGLGQSFVGAVLIAVSTSLPELSSVISAVRLGRYEMAISDIFGTNLFNVGLIFLVDVVYRDGLVVNEIGQFSLFASLLGIAMASIYLIGLIERRDRTVARMGIDSFAVLLSYIGGLFMLYQLR</sequence>
<name>A0ABU1BSX7_9BURK</name>
<feature type="transmembrane region" description="Helical" evidence="6">
    <location>
        <begin position="335"/>
        <end position="354"/>
    </location>
</feature>
<evidence type="ECO:0000256" key="4">
    <source>
        <dbReference type="ARBA" id="ARBA00023136"/>
    </source>
</evidence>
<evidence type="ECO:0000313" key="8">
    <source>
        <dbReference type="EMBL" id="MDQ9172123.1"/>
    </source>
</evidence>
<dbReference type="Gene3D" id="1.20.1420.30">
    <property type="entry name" value="NCX, central ion-binding region"/>
    <property type="match status" value="2"/>
</dbReference>
<gene>
    <name evidence="8" type="ORF">Q8A64_17055</name>
</gene>
<protein>
    <submittedName>
        <fullName evidence="8">Sodium:calcium antiporter</fullName>
    </submittedName>
</protein>
<feature type="transmembrane region" description="Helical" evidence="6">
    <location>
        <begin position="12"/>
        <end position="33"/>
    </location>
</feature>
<evidence type="ECO:0000256" key="1">
    <source>
        <dbReference type="ARBA" id="ARBA00004141"/>
    </source>
</evidence>
<evidence type="ECO:0000313" key="9">
    <source>
        <dbReference type="Proteomes" id="UP001225596"/>
    </source>
</evidence>
<keyword evidence="3 6" id="KW-1133">Transmembrane helix</keyword>
<feature type="transmembrane region" description="Helical" evidence="6">
    <location>
        <begin position="141"/>
        <end position="161"/>
    </location>
</feature>
<feature type="transmembrane region" description="Helical" evidence="6">
    <location>
        <begin position="273"/>
        <end position="291"/>
    </location>
</feature>
<keyword evidence="2 6" id="KW-0812">Transmembrane</keyword>
<dbReference type="RefSeq" id="WP_338438123.1">
    <property type="nucleotide sequence ID" value="NZ_JAUYVH010000016.1"/>
</dbReference>
<evidence type="ECO:0000256" key="6">
    <source>
        <dbReference type="SAM" id="Phobius"/>
    </source>
</evidence>
<feature type="transmembrane region" description="Helical" evidence="6">
    <location>
        <begin position="303"/>
        <end position="323"/>
    </location>
</feature>
<comment type="caution">
    <text evidence="8">The sequence shown here is derived from an EMBL/GenBank/DDBJ whole genome shotgun (WGS) entry which is preliminary data.</text>
</comment>
<keyword evidence="4 6" id="KW-0472">Membrane</keyword>
<reference evidence="8 9" key="1">
    <citation type="submission" date="2023-08" db="EMBL/GenBank/DDBJ databases">
        <title>Oxalobacteraceae gen .nov., isolated from river sludge outside the plant.</title>
        <authorList>
            <person name="Zhao S.Y."/>
        </authorList>
    </citation>
    <scope>NUCLEOTIDE SEQUENCE [LARGE SCALE GENOMIC DNA]</scope>
    <source>
        <strain evidence="8 9">R-40</strain>
    </source>
</reference>
<dbReference type="Proteomes" id="UP001225596">
    <property type="component" value="Unassembled WGS sequence"/>
</dbReference>
<feature type="transmembrane region" description="Helical" evidence="6">
    <location>
        <begin position="45"/>
        <end position="71"/>
    </location>
</feature>
<evidence type="ECO:0000259" key="7">
    <source>
        <dbReference type="Pfam" id="PF01699"/>
    </source>
</evidence>
<evidence type="ECO:0000256" key="5">
    <source>
        <dbReference type="SAM" id="MobiDB-lite"/>
    </source>
</evidence>
<feature type="domain" description="Sodium/calcium exchanger membrane region" evidence="7">
    <location>
        <begin position="15"/>
        <end position="158"/>
    </location>
</feature>
<feature type="transmembrane region" description="Helical" evidence="6">
    <location>
        <begin position="83"/>
        <end position="102"/>
    </location>
</feature>
<evidence type="ECO:0000256" key="3">
    <source>
        <dbReference type="ARBA" id="ARBA00022989"/>
    </source>
</evidence>
<comment type="subcellular location">
    <subcellularLocation>
        <location evidence="1">Membrane</location>
        <topology evidence="1">Multi-pass membrane protein</topology>
    </subcellularLocation>
</comment>
<feature type="domain" description="Sodium/calcium exchanger membrane region" evidence="7">
    <location>
        <begin position="209"/>
        <end position="351"/>
    </location>
</feature>
<proteinExistence type="predicted"/>
<feature type="region of interest" description="Disordered" evidence="5">
    <location>
        <begin position="170"/>
        <end position="198"/>
    </location>
</feature>
<organism evidence="8 9">
    <name type="scientific">Keguizhuia sedimenti</name>
    <dbReference type="NCBI Taxonomy" id="3064264"/>
    <lineage>
        <taxon>Bacteria</taxon>
        <taxon>Pseudomonadati</taxon>
        <taxon>Pseudomonadota</taxon>
        <taxon>Betaproteobacteria</taxon>
        <taxon>Burkholderiales</taxon>
        <taxon>Oxalobacteraceae</taxon>
        <taxon>Keguizhuia</taxon>
    </lineage>
</organism>
<feature type="transmembrane region" description="Helical" evidence="6">
    <location>
        <begin position="114"/>
        <end position="135"/>
    </location>
</feature>
<dbReference type="EMBL" id="JAUYVH010000016">
    <property type="protein sequence ID" value="MDQ9172123.1"/>
    <property type="molecule type" value="Genomic_DNA"/>
</dbReference>